<gene>
    <name evidence="1" type="ORF">GCM10011375_32060</name>
</gene>
<evidence type="ECO:0000313" key="1">
    <source>
        <dbReference type="EMBL" id="GGF74598.1"/>
    </source>
</evidence>
<name>A0ACB5PUY6_9BACT</name>
<evidence type="ECO:0000313" key="2">
    <source>
        <dbReference type="Proteomes" id="UP000605392"/>
    </source>
</evidence>
<reference evidence="1 2" key="1">
    <citation type="journal article" date="2019" name="Int. J. Syst. Evol. Microbiol.">
        <title>The Global Catalogue of Microorganisms (GCM) 10K type strain sequencing project: providing services to taxonomists for standard genome sequencing and annotation.</title>
        <authorList>
            <consortium name="The Broad Institute Genomics Platform"/>
            <consortium name="The Broad Institute Genome Sequencing Center for Infectious Disease"/>
            <person name="Wu L."/>
            <person name="Ma J."/>
        </authorList>
    </citation>
    <scope>NUCLEOTIDE SEQUENCE [LARGE SCALE GENOMIC DNA]</scope>
    <source>
        <strain evidence="1 2">CGMCC 1.12720</strain>
    </source>
</reference>
<protein>
    <submittedName>
        <fullName evidence="1">Uncharacterized protein</fullName>
    </submittedName>
</protein>
<proteinExistence type="predicted"/>
<dbReference type="EMBL" id="BMFN01000003">
    <property type="protein sequence ID" value="GGF74598.1"/>
    <property type="molecule type" value="Genomic_DNA"/>
</dbReference>
<comment type="caution">
    <text evidence="1">The sequence shown here is derived from an EMBL/GenBank/DDBJ whole genome shotgun (WGS) entry which is preliminary data.</text>
</comment>
<accession>A0ACB5PUY6</accession>
<organism evidence="1 2">
    <name type="scientific">Hymenobacter qilianensis</name>
    <dbReference type="NCBI Taxonomy" id="1385715"/>
    <lineage>
        <taxon>Bacteria</taxon>
        <taxon>Pseudomonadati</taxon>
        <taxon>Bacteroidota</taxon>
        <taxon>Cytophagia</taxon>
        <taxon>Cytophagales</taxon>
        <taxon>Hymenobacteraceae</taxon>
        <taxon>Hymenobacter</taxon>
    </lineage>
</organism>
<sequence>MAAAENKEFMTHFIEEVINKKNLHAIDDLVAEDFTEQVPFPGQGPGREGLKFAITAMLAGFPDMHWTVQEQIAEGEKVVTRFTWTGTHAGAFMGIPPTNKKVEVWGVVMDVVRNGRFAESRILMDTVGLLQQVGVLPPAAAE</sequence>
<keyword evidence="2" id="KW-1185">Reference proteome</keyword>
<dbReference type="Proteomes" id="UP000605392">
    <property type="component" value="Unassembled WGS sequence"/>
</dbReference>